<keyword evidence="2" id="KW-1185">Reference proteome</keyword>
<proteinExistence type="predicted"/>
<organism evidence="1 2">
    <name type="scientific">Portunus trituberculatus</name>
    <name type="common">Swimming crab</name>
    <name type="synonym">Neptunus trituberculatus</name>
    <dbReference type="NCBI Taxonomy" id="210409"/>
    <lineage>
        <taxon>Eukaryota</taxon>
        <taxon>Metazoa</taxon>
        <taxon>Ecdysozoa</taxon>
        <taxon>Arthropoda</taxon>
        <taxon>Crustacea</taxon>
        <taxon>Multicrustacea</taxon>
        <taxon>Malacostraca</taxon>
        <taxon>Eumalacostraca</taxon>
        <taxon>Eucarida</taxon>
        <taxon>Decapoda</taxon>
        <taxon>Pleocyemata</taxon>
        <taxon>Brachyura</taxon>
        <taxon>Eubrachyura</taxon>
        <taxon>Portunoidea</taxon>
        <taxon>Portunidae</taxon>
        <taxon>Portuninae</taxon>
        <taxon>Portunus</taxon>
    </lineage>
</organism>
<accession>A0A5B7KLT0</accession>
<comment type="caution">
    <text evidence="1">The sequence shown here is derived from an EMBL/GenBank/DDBJ whole genome shotgun (WGS) entry which is preliminary data.</text>
</comment>
<gene>
    <name evidence="1" type="ORF">E2C01_102103</name>
</gene>
<evidence type="ECO:0000313" key="2">
    <source>
        <dbReference type="Proteomes" id="UP000324222"/>
    </source>
</evidence>
<dbReference type="AlphaFoldDB" id="A0A5B7KLT0"/>
<protein>
    <submittedName>
        <fullName evidence="1">Uncharacterized protein</fullName>
    </submittedName>
</protein>
<dbReference type="Proteomes" id="UP000324222">
    <property type="component" value="Unassembled WGS sequence"/>
</dbReference>
<dbReference type="EMBL" id="VSRR010150428">
    <property type="protein sequence ID" value="MPD06298.1"/>
    <property type="molecule type" value="Genomic_DNA"/>
</dbReference>
<sequence>MSLLAYSPYSNSARFSIHSLDSHIPRPFIAVVTWSLLPGRDVGDLPKEEPIDYFLSSPGYRLLKPSFLPPRPDLQFGMECLAKKLVTQLITQ</sequence>
<reference evidence="1 2" key="1">
    <citation type="submission" date="2019-05" db="EMBL/GenBank/DDBJ databases">
        <title>Another draft genome of Portunus trituberculatus and its Hox gene families provides insights of decapod evolution.</title>
        <authorList>
            <person name="Jeong J.-H."/>
            <person name="Song I."/>
            <person name="Kim S."/>
            <person name="Choi T."/>
            <person name="Kim D."/>
            <person name="Ryu S."/>
            <person name="Kim W."/>
        </authorList>
    </citation>
    <scope>NUCLEOTIDE SEQUENCE [LARGE SCALE GENOMIC DNA]</scope>
    <source>
        <tissue evidence="1">Muscle</tissue>
    </source>
</reference>
<name>A0A5B7KLT0_PORTR</name>
<evidence type="ECO:0000313" key="1">
    <source>
        <dbReference type="EMBL" id="MPD06298.1"/>
    </source>
</evidence>